<dbReference type="RefSeq" id="WP_074631064.1">
    <property type="nucleotide sequence ID" value="NZ_FNKY01000001.1"/>
</dbReference>
<evidence type="ECO:0000259" key="1">
    <source>
        <dbReference type="PROSITE" id="PS50883"/>
    </source>
</evidence>
<dbReference type="InterPro" id="IPR050706">
    <property type="entry name" value="Cyclic-di-GMP_PDE-like"/>
</dbReference>
<dbReference type="Proteomes" id="UP000183471">
    <property type="component" value="Unassembled WGS sequence"/>
</dbReference>
<dbReference type="Pfam" id="PF00563">
    <property type="entry name" value="EAL"/>
    <property type="match status" value="1"/>
</dbReference>
<dbReference type="PANTHER" id="PTHR33121">
    <property type="entry name" value="CYCLIC DI-GMP PHOSPHODIESTERASE PDEF"/>
    <property type="match status" value="1"/>
</dbReference>
<protein>
    <submittedName>
        <fullName evidence="2">EAL domain, c-di-GMP-specific phosphodiesterase class I (Or its enzymatically inactive variant)</fullName>
    </submittedName>
</protein>
<accession>A0ABY0T920</accession>
<dbReference type="EMBL" id="FNKY01000001">
    <property type="protein sequence ID" value="SDQ46632.1"/>
    <property type="molecule type" value="Genomic_DNA"/>
</dbReference>
<dbReference type="SMART" id="SM00052">
    <property type="entry name" value="EAL"/>
    <property type="match status" value="1"/>
</dbReference>
<organism evidence="2 3">
    <name type="scientific">Nitrosospira multiformis</name>
    <dbReference type="NCBI Taxonomy" id="1231"/>
    <lineage>
        <taxon>Bacteria</taxon>
        <taxon>Pseudomonadati</taxon>
        <taxon>Pseudomonadota</taxon>
        <taxon>Betaproteobacteria</taxon>
        <taxon>Nitrosomonadales</taxon>
        <taxon>Nitrosomonadaceae</taxon>
        <taxon>Nitrosospira</taxon>
    </lineage>
</organism>
<dbReference type="InterPro" id="IPR001633">
    <property type="entry name" value="EAL_dom"/>
</dbReference>
<dbReference type="PANTHER" id="PTHR33121:SF76">
    <property type="entry name" value="SIGNALING PROTEIN"/>
    <property type="match status" value="1"/>
</dbReference>
<evidence type="ECO:0000313" key="2">
    <source>
        <dbReference type="EMBL" id="SDQ46632.1"/>
    </source>
</evidence>
<evidence type="ECO:0000313" key="3">
    <source>
        <dbReference type="Proteomes" id="UP000183471"/>
    </source>
</evidence>
<dbReference type="CDD" id="cd01948">
    <property type="entry name" value="EAL"/>
    <property type="match status" value="1"/>
</dbReference>
<comment type="caution">
    <text evidence="2">The sequence shown here is derived from an EMBL/GenBank/DDBJ whole genome shotgun (WGS) entry which is preliminary data.</text>
</comment>
<keyword evidence="3" id="KW-1185">Reference proteome</keyword>
<sequence length="274" mass="30273">MKTRNAHDELRRVQATTDYLLQPSEDGWIIGHFSSNRLSSVFQPVVDANTRHIIGHAAYIRSETDNTNVLSPWGIFALATEDTLLVNLDRLCRTVHAINYFNTASGPGDLFVSVQPRLLESVKDDHGRAFAEVLDLIGVATSRVVIEIPSEVNRDWRLLRHVIGNYRSRGYRIAANHSGASDSWMAELGSLYPDIVRQDASDLLQHNGSDSLLDTVHRFGASLLIRDIETSQQMTAAIRAGAHLLQGRFLGEPARMIEASRPRAVAGGSPGARE</sequence>
<dbReference type="PROSITE" id="PS50883">
    <property type="entry name" value="EAL"/>
    <property type="match status" value="1"/>
</dbReference>
<proteinExistence type="predicted"/>
<reference evidence="2 3" key="1">
    <citation type="submission" date="2016-10" db="EMBL/GenBank/DDBJ databases">
        <authorList>
            <person name="Varghese N."/>
            <person name="Submissions S."/>
        </authorList>
    </citation>
    <scope>NUCLEOTIDE SEQUENCE [LARGE SCALE GENOMIC DNA]</scope>
    <source>
        <strain evidence="2 3">Nl1</strain>
    </source>
</reference>
<feature type="domain" description="EAL" evidence="1">
    <location>
        <begin position="22"/>
        <end position="267"/>
    </location>
</feature>
<dbReference type="Gene3D" id="3.20.20.450">
    <property type="entry name" value="EAL domain"/>
    <property type="match status" value="1"/>
</dbReference>
<gene>
    <name evidence="2" type="ORF">SAMN05216402_0965</name>
</gene>
<dbReference type="SUPFAM" id="SSF141868">
    <property type="entry name" value="EAL domain-like"/>
    <property type="match status" value="1"/>
</dbReference>
<dbReference type="InterPro" id="IPR035919">
    <property type="entry name" value="EAL_sf"/>
</dbReference>
<name>A0ABY0T920_9PROT</name>